<evidence type="ECO:0000259" key="9">
    <source>
        <dbReference type="PROSITE" id="PS50110"/>
    </source>
</evidence>
<dbReference type="InterPro" id="IPR003661">
    <property type="entry name" value="HisK_dim/P_dom"/>
</dbReference>
<dbReference type="SUPFAM" id="SSF55874">
    <property type="entry name" value="ATPase domain of HSP90 chaperone/DNA topoisomerase II/histidine kinase"/>
    <property type="match status" value="1"/>
</dbReference>
<dbReference type="CDD" id="cd00082">
    <property type="entry name" value="HisKA"/>
    <property type="match status" value="1"/>
</dbReference>
<name>A0ABS5QFW5_9PROT</name>
<feature type="transmembrane region" description="Helical" evidence="7">
    <location>
        <begin position="121"/>
        <end position="140"/>
    </location>
</feature>
<dbReference type="SUPFAM" id="SSF52172">
    <property type="entry name" value="CheY-like"/>
    <property type="match status" value="1"/>
</dbReference>
<dbReference type="InterPro" id="IPR036890">
    <property type="entry name" value="HATPase_C_sf"/>
</dbReference>
<comment type="caution">
    <text evidence="10">The sequence shown here is derived from an EMBL/GenBank/DDBJ whole genome shotgun (WGS) entry which is preliminary data.</text>
</comment>
<gene>
    <name evidence="10" type="ORF">KHU32_14715</name>
</gene>
<feature type="transmembrane region" description="Helical" evidence="7">
    <location>
        <begin position="187"/>
        <end position="210"/>
    </location>
</feature>
<protein>
    <recommendedName>
        <fullName evidence="2">histidine kinase</fullName>
        <ecNumber evidence="2">2.7.13.3</ecNumber>
    </recommendedName>
</protein>
<dbReference type="InterPro" id="IPR003594">
    <property type="entry name" value="HATPase_dom"/>
</dbReference>
<proteinExistence type="predicted"/>
<keyword evidence="5" id="KW-0418">Kinase</keyword>
<evidence type="ECO:0000256" key="5">
    <source>
        <dbReference type="ARBA" id="ARBA00022777"/>
    </source>
</evidence>
<sequence length="611" mass="65099">MSALHLPTISIFSAILSSFLGLAMLWLWLHDRREPALASWALNRLLSALATVLLGLRGIAPDWLSIDLANTVVCLSFGLGWTGARQFEGRPPLTWAIFAGAGVWLAACQFPGFYADTDARVAMVALLLIAYNGLTLREFVRGQRTLPLPSRPLFIALLAGVTVAYLALTSITLAFLPRPPGQLPHAYWLGALLLLNIVLLCGGTLLLVALTKEKAEARSTAALAAARDAADRASLQKTRFLSRMSHELRTPLNAVLGLAQVLADDRSLGPEQQRKAETLEQAGRHLLAILNDVLDISRIEAGHFLPMPRPLGLAKFLDDMLALLKETAAARDVTLVLRLDPALPPIVSADALRLRQILMNLLANAIRFTPPGGTVSLEVLQRGSETCFAVTDTGSGVPAALRPHLFEEFSQAEGDQALAGSGLGLAISAALAGAMGGRLTHEDGPEGRGSRFTLLLPLPIAEPGRAEALTPLPAEPPARQALNILVVDDIATNRLVAAELLKAAGHRVVQAPSGESALTLLEREPLPDLVLMDERMPGLNGSDTVRLIRAMPGPVAGLPILAVTADALPAQIQKMMAAGFDDHLTKPMDRGELLAALERWGYGSAARPLPS</sequence>
<feature type="transmembrane region" description="Helical" evidence="7">
    <location>
        <begin position="96"/>
        <end position="115"/>
    </location>
</feature>
<dbReference type="Gene3D" id="3.40.50.2300">
    <property type="match status" value="1"/>
</dbReference>
<organism evidence="10 11">
    <name type="scientific">Roseococcus pinisoli</name>
    <dbReference type="NCBI Taxonomy" id="2835040"/>
    <lineage>
        <taxon>Bacteria</taxon>
        <taxon>Pseudomonadati</taxon>
        <taxon>Pseudomonadota</taxon>
        <taxon>Alphaproteobacteria</taxon>
        <taxon>Acetobacterales</taxon>
        <taxon>Roseomonadaceae</taxon>
        <taxon>Roseococcus</taxon>
    </lineage>
</organism>
<dbReference type="Pfam" id="PF00512">
    <property type="entry name" value="HisKA"/>
    <property type="match status" value="1"/>
</dbReference>
<keyword evidence="11" id="KW-1185">Reference proteome</keyword>
<feature type="modified residue" description="4-aspartylphosphate" evidence="6">
    <location>
        <position position="533"/>
    </location>
</feature>
<evidence type="ECO:0000313" key="11">
    <source>
        <dbReference type="Proteomes" id="UP000766336"/>
    </source>
</evidence>
<dbReference type="InterPro" id="IPR005467">
    <property type="entry name" value="His_kinase_dom"/>
</dbReference>
<feature type="domain" description="Histidine kinase" evidence="8">
    <location>
        <begin position="243"/>
        <end position="460"/>
    </location>
</feature>
<keyword evidence="7" id="KW-0812">Transmembrane</keyword>
<dbReference type="PROSITE" id="PS50110">
    <property type="entry name" value="RESPONSE_REGULATORY"/>
    <property type="match status" value="1"/>
</dbReference>
<dbReference type="Pfam" id="PF00072">
    <property type="entry name" value="Response_reg"/>
    <property type="match status" value="1"/>
</dbReference>
<dbReference type="EC" id="2.7.13.3" evidence="2"/>
<dbReference type="SMART" id="SM00387">
    <property type="entry name" value="HATPase_c"/>
    <property type="match status" value="1"/>
</dbReference>
<dbReference type="InterPro" id="IPR036097">
    <property type="entry name" value="HisK_dim/P_sf"/>
</dbReference>
<evidence type="ECO:0000256" key="4">
    <source>
        <dbReference type="ARBA" id="ARBA00022679"/>
    </source>
</evidence>
<keyword evidence="3 6" id="KW-0597">Phosphoprotein</keyword>
<dbReference type="RefSeq" id="WP_213670827.1">
    <property type="nucleotide sequence ID" value="NZ_JAHCDA010000002.1"/>
</dbReference>
<reference evidence="10 11" key="1">
    <citation type="submission" date="2021-05" db="EMBL/GenBank/DDBJ databases">
        <title>Roseococcus sp. XZZS9, whole genome shotgun sequencing project.</title>
        <authorList>
            <person name="Zhao G."/>
            <person name="Shen L."/>
        </authorList>
    </citation>
    <scope>NUCLEOTIDE SEQUENCE [LARGE SCALE GENOMIC DNA]</scope>
    <source>
        <strain evidence="10 11">XZZS9</strain>
    </source>
</reference>
<dbReference type="InterPro" id="IPR001789">
    <property type="entry name" value="Sig_transdc_resp-reg_receiver"/>
</dbReference>
<dbReference type="Pfam" id="PF02518">
    <property type="entry name" value="HATPase_c"/>
    <property type="match status" value="1"/>
</dbReference>
<feature type="domain" description="Response regulatory" evidence="9">
    <location>
        <begin position="483"/>
        <end position="601"/>
    </location>
</feature>
<keyword evidence="7" id="KW-1133">Transmembrane helix</keyword>
<accession>A0ABS5QFW5</accession>
<keyword evidence="7" id="KW-0472">Membrane</keyword>
<dbReference type="EMBL" id="JAHCDA010000002">
    <property type="protein sequence ID" value="MBS7812201.1"/>
    <property type="molecule type" value="Genomic_DNA"/>
</dbReference>
<evidence type="ECO:0000313" key="10">
    <source>
        <dbReference type="EMBL" id="MBS7812201.1"/>
    </source>
</evidence>
<dbReference type="PROSITE" id="PS50109">
    <property type="entry name" value="HIS_KIN"/>
    <property type="match status" value="1"/>
</dbReference>
<comment type="catalytic activity">
    <reaction evidence="1">
        <text>ATP + protein L-histidine = ADP + protein N-phospho-L-histidine.</text>
        <dbReference type="EC" id="2.7.13.3"/>
    </reaction>
</comment>
<evidence type="ECO:0000256" key="6">
    <source>
        <dbReference type="PROSITE-ProRule" id="PRU00169"/>
    </source>
</evidence>
<dbReference type="Proteomes" id="UP000766336">
    <property type="component" value="Unassembled WGS sequence"/>
</dbReference>
<feature type="transmembrane region" description="Helical" evidence="7">
    <location>
        <begin position="6"/>
        <end position="29"/>
    </location>
</feature>
<dbReference type="CDD" id="cd17546">
    <property type="entry name" value="REC_hyHK_CKI1_RcsC-like"/>
    <property type="match status" value="1"/>
</dbReference>
<dbReference type="SMART" id="SM00388">
    <property type="entry name" value="HisKA"/>
    <property type="match status" value="1"/>
</dbReference>
<feature type="transmembrane region" description="Helical" evidence="7">
    <location>
        <begin position="152"/>
        <end position="175"/>
    </location>
</feature>
<feature type="transmembrane region" description="Helical" evidence="7">
    <location>
        <begin position="66"/>
        <end position="84"/>
    </location>
</feature>
<dbReference type="Gene3D" id="3.30.565.10">
    <property type="entry name" value="Histidine kinase-like ATPase, C-terminal domain"/>
    <property type="match status" value="1"/>
</dbReference>
<dbReference type="PRINTS" id="PR00344">
    <property type="entry name" value="BCTRLSENSOR"/>
</dbReference>
<dbReference type="SUPFAM" id="SSF47384">
    <property type="entry name" value="Homodimeric domain of signal transducing histidine kinase"/>
    <property type="match status" value="1"/>
</dbReference>
<dbReference type="InterPro" id="IPR011006">
    <property type="entry name" value="CheY-like_superfamily"/>
</dbReference>
<keyword evidence="4" id="KW-0808">Transferase</keyword>
<dbReference type="PANTHER" id="PTHR43047">
    <property type="entry name" value="TWO-COMPONENT HISTIDINE PROTEIN KINASE"/>
    <property type="match status" value="1"/>
</dbReference>
<dbReference type="InterPro" id="IPR004358">
    <property type="entry name" value="Sig_transdc_His_kin-like_C"/>
</dbReference>
<evidence type="ECO:0000259" key="8">
    <source>
        <dbReference type="PROSITE" id="PS50109"/>
    </source>
</evidence>
<evidence type="ECO:0000256" key="2">
    <source>
        <dbReference type="ARBA" id="ARBA00012438"/>
    </source>
</evidence>
<dbReference type="Gene3D" id="1.10.287.130">
    <property type="match status" value="1"/>
</dbReference>
<evidence type="ECO:0000256" key="3">
    <source>
        <dbReference type="ARBA" id="ARBA00022553"/>
    </source>
</evidence>
<dbReference type="SMART" id="SM00448">
    <property type="entry name" value="REC"/>
    <property type="match status" value="1"/>
</dbReference>
<evidence type="ECO:0000256" key="1">
    <source>
        <dbReference type="ARBA" id="ARBA00000085"/>
    </source>
</evidence>
<evidence type="ECO:0000256" key="7">
    <source>
        <dbReference type="SAM" id="Phobius"/>
    </source>
</evidence>